<evidence type="ECO:0000259" key="1">
    <source>
        <dbReference type="Pfam" id="PF08818"/>
    </source>
</evidence>
<proteinExistence type="predicted"/>
<sequence length="142" mass="15909">MPENKTQPTDAPVLDFISSVEPPRRREDAATLDQIFRDVTGWAPRMWGPSIVGYGSYHYVYDSGREGDMCATGFSPRKSNLVLYIMPGYADYADILANLGKHKLGKSCLYLNKIDDVDQSLLGELIRRGLDDLAQKWPVIPS</sequence>
<protein>
    <submittedName>
        <fullName evidence="2">DUF1801 domain-containing protein</fullName>
    </submittedName>
</protein>
<dbReference type="Pfam" id="PF08818">
    <property type="entry name" value="DUF1801"/>
    <property type="match status" value="1"/>
</dbReference>
<gene>
    <name evidence="2" type="ORF">KJP28_17105</name>
</gene>
<dbReference type="EMBL" id="JAHUZE010000004">
    <property type="protein sequence ID" value="MBV7380647.1"/>
    <property type="molecule type" value="Genomic_DNA"/>
</dbReference>
<evidence type="ECO:0000313" key="3">
    <source>
        <dbReference type="Proteomes" id="UP000756530"/>
    </source>
</evidence>
<dbReference type="InterPro" id="IPR014922">
    <property type="entry name" value="YdhG-like"/>
</dbReference>
<feature type="domain" description="YdhG-like" evidence="1">
    <location>
        <begin position="25"/>
        <end position="128"/>
    </location>
</feature>
<dbReference type="RefSeq" id="WP_218393841.1">
    <property type="nucleotide sequence ID" value="NZ_JAHUZE010000004.1"/>
</dbReference>
<reference evidence="2 3" key="1">
    <citation type="submission" date="2021-05" db="EMBL/GenBank/DDBJ databases">
        <title>Culturable bacteria isolated from Daya Bay.</title>
        <authorList>
            <person name="Zheng W."/>
            <person name="Yu S."/>
            <person name="Huang Y."/>
        </authorList>
    </citation>
    <scope>NUCLEOTIDE SEQUENCE [LARGE SCALE GENOMIC DNA]</scope>
    <source>
        <strain evidence="2 3">DP4N28-5</strain>
    </source>
</reference>
<evidence type="ECO:0000313" key="2">
    <source>
        <dbReference type="EMBL" id="MBV7380647.1"/>
    </source>
</evidence>
<dbReference type="Proteomes" id="UP000756530">
    <property type="component" value="Unassembled WGS sequence"/>
</dbReference>
<organism evidence="2 3">
    <name type="scientific">Maritimibacter dapengensis</name>
    <dbReference type="NCBI Taxonomy" id="2836868"/>
    <lineage>
        <taxon>Bacteria</taxon>
        <taxon>Pseudomonadati</taxon>
        <taxon>Pseudomonadota</taxon>
        <taxon>Alphaproteobacteria</taxon>
        <taxon>Rhodobacterales</taxon>
        <taxon>Roseobacteraceae</taxon>
        <taxon>Maritimibacter</taxon>
    </lineage>
</organism>
<comment type="caution">
    <text evidence="2">The sequence shown here is derived from an EMBL/GenBank/DDBJ whole genome shotgun (WGS) entry which is preliminary data.</text>
</comment>
<name>A0ABS6T5U7_9RHOB</name>
<keyword evidence="3" id="KW-1185">Reference proteome</keyword>
<accession>A0ABS6T5U7</accession>